<comment type="caution">
    <text evidence="2">The sequence shown here is derived from an EMBL/GenBank/DDBJ whole genome shotgun (WGS) entry which is preliminary data.</text>
</comment>
<dbReference type="Gene3D" id="1.25.40.10">
    <property type="entry name" value="Tetratricopeptide repeat domain"/>
    <property type="match status" value="1"/>
</dbReference>
<gene>
    <name evidence="2" type="ORF">HNQ40_002493</name>
</gene>
<sequence length="227" mass="25401">MKLKTAVLTLGLVGVVALTGCKNNVVYRELGYDSYRERDYITAAEHFQAAVDKKPSDYRSQYYLGVTMLQLDKPIPAQTPLEQALALRPDDPEWTPRIADSLAEAYFQQERYETLYGFLDNMIQNYNQSSVDFLRKAKYMGLLGDADGQKTALQKAAYFAPEGDTTPYLAIADFYISVNDTPNAIQALRYGYYVDSTSDEVKDRLRGLGIVPGPTIADAPPKPELID</sequence>
<organism evidence="2 3">
    <name type="scientific">Algisphaera agarilytica</name>
    <dbReference type="NCBI Taxonomy" id="1385975"/>
    <lineage>
        <taxon>Bacteria</taxon>
        <taxon>Pseudomonadati</taxon>
        <taxon>Planctomycetota</taxon>
        <taxon>Phycisphaerae</taxon>
        <taxon>Phycisphaerales</taxon>
        <taxon>Phycisphaeraceae</taxon>
        <taxon>Algisphaera</taxon>
    </lineage>
</organism>
<dbReference type="PROSITE" id="PS51257">
    <property type="entry name" value="PROKAR_LIPOPROTEIN"/>
    <property type="match status" value="1"/>
</dbReference>
<accession>A0A7X0H7W2</accession>
<protein>
    <submittedName>
        <fullName evidence="2">Tetratricopeptide (TPR) repeat protein</fullName>
    </submittedName>
</protein>
<dbReference type="InterPro" id="IPR019734">
    <property type="entry name" value="TPR_rpt"/>
</dbReference>
<proteinExistence type="predicted"/>
<reference evidence="2 3" key="1">
    <citation type="submission" date="2020-08" db="EMBL/GenBank/DDBJ databases">
        <title>Genomic Encyclopedia of Type Strains, Phase IV (KMG-IV): sequencing the most valuable type-strain genomes for metagenomic binning, comparative biology and taxonomic classification.</title>
        <authorList>
            <person name="Goeker M."/>
        </authorList>
    </citation>
    <scope>NUCLEOTIDE SEQUENCE [LARGE SCALE GENOMIC DNA]</scope>
    <source>
        <strain evidence="2 3">DSM 103725</strain>
    </source>
</reference>
<feature type="repeat" description="TPR" evidence="1">
    <location>
        <begin position="24"/>
        <end position="57"/>
    </location>
</feature>
<dbReference type="SUPFAM" id="SSF48452">
    <property type="entry name" value="TPR-like"/>
    <property type="match status" value="1"/>
</dbReference>
<dbReference type="EMBL" id="JACHGY010000001">
    <property type="protein sequence ID" value="MBB6430687.1"/>
    <property type="molecule type" value="Genomic_DNA"/>
</dbReference>
<evidence type="ECO:0000313" key="2">
    <source>
        <dbReference type="EMBL" id="MBB6430687.1"/>
    </source>
</evidence>
<name>A0A7X0H7W2_9BACT</name>
<dbReference type="PROSITE" id="PS50005">
    <property type="entry name" value="TPR"/>
    <property type="match status" value="1"/>
</dbReference>
<keyword evidence="1" id="KW-0802">TPR repeat</keyword>
<dbReference type="InterPro" id="IPR011990">
    <property type="entry name" value="TPR-like_helical_dom_sf"/>
</dbReference>
<keyword evidence="3" id="KW-1185">Reference proteome</keyword>
<evidence type="ECO:0000256" key="1">
    <source>
        <dbReference type="PROSITE-ProRule" id="PRU00339"/>
    </source>
</evidence>
<dbReference type="Proteomes" id="UP000541810">
    <property type="component" value="Unassembled WGS sequence"/>
</dbReference>
<evidence type="ECO:0000313" key="3">
    <source>
        <dbReference type="Proteomes" id="UP000541810"/>
    </source>
</evidence>
<dbReference type="AlphaFoldDB" id="A0A7X0H7W2"/>